<dbReference type="Pfam" id="PF00392">
    <property type="entry name" value="GntR"/>
    <property type="match status" value="1"/>
</dbReference>
<dbReference type="InterPro" id="IPR036390">
    <property type="entry name" value="WH_DNA-bd_sf"/>
</dbReference>
<dbReference type="Gene3D" id="1.10.10.10">
    <property type="entry name" value="Winged helix-like DNA-binding domain superfamily/Winged helix DNA-binding domain"/>
    <property type="match status" value="1"/>
</dbReference>
<evidence type="ECO:0000256" key="3">
    <source>
        <dbReference type="ARBA" id="ARBA00023163"/>
    </source>
</evidence>
<name>A0A495ETX8_9MICC</name>
<feature type="domain" description="HTH gntR-type" evidence="4">
    <location>
        <begin position="25"/>
        <end position="95"/>
    </location>
</feature>
<dbReference type="CDD" id="cd07377">
    <property type="entry name" value="WHTH_GntR"/>
    <property type="match status" value="1"/>
</dbReference>
<dbReference type="PANTHER" id="PTHR43537">
    <property type="entry name" value="TRANSCRIPTIONAL REGULATOR, GNTR FAMILY"/>
    <property type="match status" value="1"/>
</dbReference>
<dbReference type="RefSeq" id="WP_120953200.1">
    <property type="nucleotide sequence ID" value="NZ_RBIR01000003.1"/>
</dbReference>
<dbReference type="OrthoDB" id="9784718at2"/>
<dbReference type="PROSITE" id="PS50949">
    <property type="entry name" value="HTH_GNTR"/>
    <property type="match status" value="1"/>
</dbReference>
<protein>
    <submittedName>
        <fullName evidence="5">GntR family transcriptional regulator</fullName>
    </submittedName>
</protein>
<evidence type="ECO:0000313" key="6">
    <source>
        <dbReference type="Proteomes" id="UP000276055"/>
    </source>
</evidence>
<dbReference type="AlphaFoldDB" id="A0A495ETX8"/>
<dbReference type="SMART" id="SM00345">
    <property type="entry name" value="HTH_GNTR"/>
    <property type="match status" value="1"/>
</dbReference>
<dbReference type="Proteomes" id="UP000276055">
    <property type="component" value="Unassembled WGS sequence"/>
</dbReference>
<keyword evidence="1" id="KW-0805">Transcription regulation</keyword>
<comment type="caution">
    <text evidence="5">The sequence shown here is derived from an EMBL/GenBank/DDBJ whole genome shotgun (WGS) entry which is preliminary data.</text>
</comment>
<organism evidence="5 6">
    <name type="scientific">Arthrobacter oryzae</name>
    <dbReference type="NCBI Taxonomy" id="409290"/>
    <lineage>
        <taxon>Bacteria</taxon>
        <taxon>Bacillati</taxon>
        <taxon>Actinomycetota</taxon>
        <taxon>Actinomycetes</taxon>
        <taxon>Micrococcales</taxon>
        <taxon>Micrococcaceae</taxon>
        <taxon>Arthrobacter</taxon>
    </lineage>
</organism>
<keyword evidence="3" id="KW-0804">Transcription</keyword>
<reference evidence="5 6" key="1">
    <citation type="submission" date="2018-10" db="EMBL/GenBank/DDBJ databases">
        <title>Genomic Encyclopedia of Type Strains, Phase IV (KMG-IV): sequencing the most valuable type-strain genomes for metagenomic binning, comparative biology and taxonomic classification.</title>
        <authorList>
            <person name="Goeker M."/>
        </authorList>
    </citation>
    <scope>NUCLEOTIDE SEQUENCE [LARGE SCALE GENOMIC DNA]</scope>
    <source>
        <strain evidence="5 6">DSM 25586</strain>
    </source>
</reference>
<sequence length="257" mass="27142">MSQEPSTNAPSRGARAAVFAQLTGAGRSEQVAQRLTDAILLGVLAPGDRLPSEAELAKRFGVALVTARDGLGAVRDAGLVETRRGREGGSFVLAAEQTPEKLLQARLRGLSQVEIADLAVYFGTLAAGCAERAAELASADEAERLTAWLQDADFGSARDSGRNAGGFYLEIAVVSQSPRLVREQIRLQAEFGPMLWLCLTDPAMRARVYAQNQRTAGAIAAHDAAGARASVRAQISDLSAWLLAAKERLEQGEAADG</sequence>
<dbReference type="GO" id="GO:0003677">
    <property type="term" value="F:DNA binding"/>
    <property type="evidence" value="ECO:0007669"/>
    <property type="project" value="UniProtKB-KW"/>
</dbReference>
<evidence type="ECO:0000313" key="5">
    <source>
        <dbReference type="EMBL" id="RKR20242.1"/>
    </source>
</evidence>
<proteinExistence type="predicted"/>
<evidence type="ECO:0000256" key="2">
    <source>
        <dbReference type="ARBA" id="ARBA00023125"/>
    </source>
</evidence>
<dbReference type="Gene3D" id="1.20.120.530">
    <property type="entry name" value="GntR ligand-binding domain-like"/>
    <property type="match status" value="1"/>
</dbReference>
<accession>A0A495ETX8</accession>
<gene>
    <name evidence="5" type="ORF">C8D78_2057</name>
</gene>
<dbReference type="InterPro" id="IPR000524">
    <property type="entry name" value="Tscrpt_reg_HTH_GntR"/>
</dbReference>
<dbReference type="InterPro" id="IPR036388">
    <property type="entry name" value="WH-like_DNA-bd_sf"/>
</dbReference>
<dbReference type="EMBL" id="RBIR01000003">
    <property type="protein sequence ID" value="RKR20242.1"/>
    <property type="molecule type" value="Genomic_DNA"/>
</dbReference>
<dbReference type="PANTHER" id="PTHR43537:SF24">
    <property type="entry name" value="GLUCONATE OPERON TRANSCRIPTIONAL REPRESSOR"/>
    <property type="match status" value="1"/>
</dbReference>
<evidence type="ECO:0000256" key="1">
    <source>
        <dbReference type="ARBA" id="ARBA00023015"/>
    </source>
</evidence>
<dbReference type="InterPro" id="IPR011711">
    <property type="entry name" value="GntR_C"/>
</dbReference>
<dbReference type="Pfam" id="PF07729">
    <property type="entry name" value="FCD"/>
    <property type="match status" value="1"/>
</dbReference>
<dbReference type="GO" id="GO:0003700">
    <property type="term" value="F:DNA-binding transcription factor activity"/>
    <property type="evidence" value="ECO:0007669"/>
    <property type="project" value="InterPro"/>
</dbReference>
<evidence type="ECO:0000259" key="4">
    <source>
        <dbReference type="PROSITE" id="PS50949"/>
    </source>
</evidence>
<dbReference type="SUPFAM" id="SSF46785">
    <property type="entry name" value="Winged helix' DNA-binding domain"/>
    <property type="match status" value="1"/>
</dbReference>
<dbReference type="InterPro" id="IPR008920">
    <property type="entry name" value="TF_FadR/GntR_C"/>
</dbReference>
<keyword evidence="2" id="KW-0238">DNA-binding</keyword>
<dbReference type="SUPFAM" id="SSF48008">
    <property type="entry name" value="GntR ligand-binding domain-like"/>
    <property type="match status" value="1"/>
</dbReference>